<organism evidence="2 3">
    <name type="scientific">Exophiala sideris</name>
    <dbReference type="NCBI Taxonomy" id="1016849"/>
    <lineage>
        <taxon>Eukaryota</taxon>
        <taxon>Fungi</taxon>
        <taxon>Dikarya</taxon>
        <taxon>Ascomycota</taxon>
        <taxon>Pezizomycotina</taxon>
        <taxon>Eurotiomycetes</taxon>
        <taxon>Chaetothyriomycetidae</taxon>
        <taxon>Chaetothyriales</taxon>
        <taxon>Herpotrichiellaceae</taxon>
        <taxon>Exophiala</taxon>
    </lineage>
</organism>
<feature type="region of interest" description="Disordered" evidence="1">
    <location>
        <begin position="15"/>
        <end position="42"/>
    </location>
</feature>
<accession>A0A0D1YK64</accession>
<evidence type="ECO:0000313" key="2">
    <source>
        <dbReference type="EMBL" id="KIV81399.1"/>
    </source>
</evidence>
<dbReference type="HOGENOM" id="CLU_2306161_0_0_1"/>
<evidence type="ECO:0000256" key="1">
    <source>
        <dbReference type="SAM" id="MobiDB-lite"/>
    </source>
</evidence>
<feature type="compositionally biased region" description="Basic and acidic residues" evidence="1">
    <location>
        <begin position="17"/>
        <end position="38"/>
    </location>
</feature>
<reference evidence="2 3" key="1">
    <citation type="submission" date="2015-01" db="EMBL/GenBank/DDBJ databases">
        <title>The Genome Sequence of Exophiala sideris CBS121828.</title>
        <authorList>
            <consortium name="The Broad Institute Genomics Platform"/>
            <person name="Cuomo C."/>
            <person name="de Hoog S."/>
            <person name="Gorbushina A."/>
            <person name="Stielow B."/>
            <person name="Teixiera M."/>
            <person name="Abouelleil A."/>
            <person name="Chapman S.B."/>
            <person name="Priest M."/>
            <person name="Young S.K."/>
            <person name="Wortman J."/>
            <person name="Nusbaum C."/>
            <person name="Birren B."/>
        </authorList>
    </citation>
    <scope>NUCLEOTIDE SEQUENCE [LARGE SCALE GENOMIC DNA]</scope>
    <source>
        <strain evidence="2 3">CBS 121828</strain>
    </source>
</reference>
<sequence>MRSICVLSMQQQSTMNGRREVAGNAIDRQRDDSRHDGTTTEAKINQQKRWTAGIGSDVMGSSAVRCTSEREWLRGLNVCLSPSRLNHAVFSVFCLSLASK</sequence>
<protein>
    <submittedName>
        <fullName evidence="2">Uncharacterized protein</fullName>
    </submittedName>
</protein>
<name>A0A0D1YK64_9EURO</name>
<gene>
    <name evidence="2" type="ORF">PV11_03590</name>
</gene>
<dbReference type="Proteomes" id="UP000053599">
    <property type="component" value="Unassembled WGS sequence"/>
</dbReference>
<dbReference type="EMBL" id="KN846952">
    <property type="protein sequence ID" value="KIV81399.1"/>
    <property type="molecule type" value="Genomic_DNA"/>
</dbReference>
<dbReference type="AlphaFoldDB" id="A0A0D1YK64"/>
<evidence type="ECO:0000313" key="3">
    <source>
        <dbReference type="Proteomes" id="UP000053599"/>
    </source>
</evidence>
<proteinExistence type="predicted"/>